<reference evidence="3" key="2">
    <citation type="submission" date="2017-10" db="EMBL/GenBank/DDBJ databases">
        <title>Ladona fulva Genome sequencing and assembly.</title>
        <authorList>
            <person name="Murali S."/>
            <person name="Richards S."/>
            <person name="Bandaranaike D."/>
            <person name="Bellair M."/>
            <person name="Blankenburg K."/>
            <person name="Chao H."/>
            <person name="Dinh H."/>
            <person name="Doddapaneni H."/>
            <person name="Dugan-Rocha S."/>
            <person name="Elkadiri S."/>
            <person name="Gnanaolivu R."/>
            <person name="Hernandez B."/>
            <person name="Skinner E."/>
            <person name="Javaid M."/>
            <person name="Lee S."/>
            <person name="Li M."/>
            <person name="Ming W."/>
            <person name="Munidasa M."/>
            <person name="Muniz J."/>
            <person name="Nguyen L."/>
            <person name="Hughes D."/>
            <person name="Osuji N."/>
            <person name="Pu L.-L."/>
            <person name="Puazo M."/>
            <person name="Qu C."/>
            <person name="Quiroz J."/>
            <person name="Raj R."/>
            <person name="Weissenberger G."/>
            <person name="Xin Y."/>
            <person name="Zou X."/>
            <person name="Han Y."/>
            <person name="Worley K."/>
            <person name="Muzny D."/>
            <person name="Gibbs R."/>
        </authorList>
    </citation>
    <scope>NUCLEOTIDE SEQUENCE</scope>
    <source>
        <strain evidence="3">Sampled in the wild</strain>
    </source>
</reference>
<evidence type="ECO:0000256" key="2">
    <source>
        <dbReference type="SAM" id="SignalP"/>
    </source>
</evidence>
<evidence type="ECO:0000313" key="3">
    <source>
        <dbReference type="EMBL" id="KAG8232918.1"/>
    </source>
</evidence>
<organism evidence="3 4">
    <name type="scientific">Ladona fulva</name>
    <name type="common">Scarce chaser dragonfly</name>
    <name type="synonym">Libellula fulva</name>
    <dbReference type="NCBI Taxonomy" id="123851"/>
    <lineage>
        <taxon>Eukaryota</taxon>
        <taxon>Metazoa</taxon>
        <taxon>Ecdysozoa</taxon>
        <taxon>Arthropoda</taxon>
        <taxon>Hexapoda</taxon>
        <taxon>Insecta</taxon>
        <taxon>Pterygota</taxon>
        <taxon>Palaeoptera</taxon>
        <taxon>Odonata</taxon>
        <taxon>Epiprocta</taxon>
        <taxon>Anisoptera</taxon>
        <taxon>Libelluloidea</taxon>
        <taxon>Libellulidae</taxon>
        <taxon>Ladona</taxon>
    </lineage>
</organism>
<keyword evidence="4" id="KW-1185">Reference proteome</keyword>
<evidence type="ECO:0000313" key="4">
    <source>
        <dbReference type="Proteomes" id="UP000792457"/>
    </source>
</evidence>
<proteinExistence type="predicted"/>
<dbReference type="SUPFAM" id="SSF53474">
    <property type="entry name" value="alpha/beta-Hydrolases"/>
    <property type="match status" value="1"/>
</dbReference>
<dbReference type="AlphaFoldDB" id="A0A8K0KIH8"/>
<protein>
    <submittedName>
        <fullName evidence="3">Uncharacterized protein</fullName>
    </submittedName>
</protein>
<dbReference type="InterPro" id="IPR029058">
    <property type="entry name" value="AB_hydrolase_fold"/>
</dbReference>
<feature type="signal peptide" evidence="2">
    <location>
        <begin position="1"/>
        <end position="29"/>
    </location>
</feature>
<feature type="region of interest" description="Disordered" evidence="1">
    <location>
        <begin position="38"/>
        <end position="91"/>
    </location>
</feature>
<feature type="chain" id="PRO_5035465972" evidence="2">
    <location>
        <begin position="30"/>
        <end position="217"/>
    </location>
</feature>
<dbReference type="EMBL" id="KZ308668">
    <property type="protein sequence ID" value="KAG8232918.1"/>
    <property type="molecule type" value="Genomic_DNA"/>
</dbReference>
<dbReference type="OrthoDB" id="408631at2759"/>
<sequence length="217" mass="25363">MASLIWRKKRWRDFYEALLLLCFTSLTLGQDYRDRTGERDYSRNGVYNPDGSYGSQSGHPAYGPQWPGQQWQQDWESRRRSGGWNGDQDDRYKYTVTSSTESPLRGVMAGWRPDLQGRQRPDWQSLDRDIQVSTSYGQVQGFKVYLYDNPDPDSGFRPGQSPVDRVQGTASVFLGIPYAVPPLREGRFKENYLIFEFSEETENDRNVHTDSRFRFRE</sequence>
<dbReference type="Proteomes" id="UP000792457">
    <property type="component" value="Unassembled WGS sequence"/>
</dbReference>
<reference evidence="3" key="1">
    <citation type="submission" date="2013-04" db="EMBL/GenBank/DDBJ databases">
        <authorList>
            <person name="Qu J."/>
            <person name="Murali S.C."/>
            <person name="Bandaranaike D."/>
            <person name="Bellair M."/>
            <person name="Blankenburg K."/>
            <person name="Chao H."/>
            <person name="Dinh H."/>
            <person name="Doddapaneni H."/>
            <person name="Downs B."/>
            <person name="Dugan-Rocha S."/>
            <person name="Elkadiri S."/>
            <person name="Gnanaolivu R.D."/>
            <person name="Hernandez B."/>
            <person name="Javaid M."/>
            <person name="Jayaseelan J.C."/>
            <person name="Lee S."/>
            <person name="Li M."/>
            <person name="Ming W."/>
            <person name="Munidasa M."/>
            <person name="Muniz J."/>
            <person name="Nguyen L."/>
            <person name="Ongeri F."/>
            <person name="Osuji N."/>
            <person name="Pu L.-L."/>
            <person name="Puazo M."/>
            <person name="Qu C."/>
            <person name="Quiroz J."/>
            <person name="Raj R."/>
            <person name="Weissenberger G."/>
            <person name="Xin Y."/>
            <person name="Zou X."/>
            <person name="Han Y."/>
            <person name="Richards S."/>
            <person name="Worley K."/>
            <person name="Muzny D."/>
            <person name="Gibbs R."/>
        </authorList>
    </citation>
    <scope>NUCLEOTIDE SEQUENCE</scope>
    <source>
        <strain evidence="3">Sampled in the wild</strain>
    </source>
</reference>
<accession>A0A8K0KIH8</accession>
<comment type="caution">
    <text evidence="3">The sequence shown here is derived from an EMBL/GenBank/DDBJ whole genome shotgun (WGS) entry which is preliminary data.</text>
</comment>
<name>A0A8K0KIH8_LADFU</name>
<evidence type="ECO:0000256" key="1">
    <source>
        <dbReference type="SAM" id="MobiDB-lite"/>
    </source>
</evidence>
<feature type="compositionally biased region" description="Low complexity" evidence="1">
    <location>
        <begin position="63"/>
        <end position="73"/>
    </location>
</feature>
<keyword evidence="2" id="KW-0732">Signal</keyword>
<gene>
    <name evidence="3" type="ORF">J437_LFUL011027</name>
</gene>
<dbReference type="Gene3D" id="3.40.50.1820">
    <property type="entry name" value="alpha/beta hydrolase"/>
    <property type="match status" value="1"/>
</dbReference>